<reference evidence="1 2" key="1">
    <citation type="submission" date="2009-01" db="EMBL/GenBank/DDBJ databases">
        <authorList>
            <person name="Fulton L."/>
            <person name="Clifton S."/>
            <person name="Fulton B."/>
            <person name="Xu J."/>
            <person name="Minx P."/>
            <person name="Pepin K.H."/>
            <person name="Johnson M."/>
            <person name="Bhonagiri V."/>
            <person name="Nash W.E."/>
            <person name="Mardis E.R."/>
            <person name="Wilson R.K."/>
        </authorList>
    </citation>
    <scope>NUCLEOTIDE SEQUENCE [LARGE SCALE GENOMIC DNA]</scope>
    <source>
        <strain evidence="1 2">DSM 5476</strain>
    </source>
</reference>
<organism evidence="1 2">
    <name type="scientific">[Clostridium] methylpentosum DSM 5476</name>
    <dbReference type="NCBI Taxonomy" id="537013"/>
    <lineage>
        <taxon>Bacteria</taxon>
        <taxon>Bacillati</taxon>
        <taxon>Bacillota</taxon>
        <taxon>Clostridia</taxon>
        <taxon>Eubacteriales</taxon>
        <taxon>Oscillospiraceae</taxon>
        <taxon>Oscillospiraceae incertae sedis</taxon>
    </lineage>
</organism>
<evidence type="ECO:0000313" key="2">
    <source>
        <dbReference type="Proteomes" id="UP000003340"/>
    </source>
</evidence>
<dbReference type="AlphaFoldDB" id="C0EDU3"/>
<comment type="caution">
    <text evidence="1">The sequence shown here is derived from an EMBL/GenBank/DDBJ whole genome shotgun (WGS) entry which is preliminary data.</text>
</comment>
<gene>
    <name evidence="1" type="ORF">CLOSTMETH_02022</name>
</gene>
<proteinExistence type="predicted"/>
<dbReference type="GO" id="GO:0006355">
    <property type="term" value="P:regulation of DNA-templated transcription"/>
    <property type="evidence" value="ECO:0007669"/>
    <property type="project" value="InterPro"/>
</dbReference>
<name>C0EDU3_9FIRM</name>
<keyword evidence="2" id="KW-1185">Reference proteome</keyword>
<sequence>MIRVRMDKPTVDKLDRCAQALNLTRSDVIRMGIDKVEADIKK</sequence>
<accession>C0EDU3</accession>
<dbReference type="EMBL" id="ACEC01000066">
    <property type="protein sequence ID" value="EEG30291.1"/>
    <property type="molecule type" value="Genomic_DNA"/>
</dbReference>
<dbReference type="HOGENOM" id="CLU_198307_0_0_9"/>
<dbReference type="Proteomes" id="UP000003340">
    <property type="component" value="Unassembled WGS sequence"/>
</dbReference>
<protein>
    <submittedName>
        <fullName evidence="1">Uncharacterized protein</fullName>
    </submittedName>
</protein>
<evidence type="ECO:0000313" key="1">
    <source>
        <dbReference type="EMBL" id="EEG30291.1"/>
    </source>
</evidence>
<reference evidence="1 2" key="2">
    <citation type="submission" date="2009-02" db="EMBL/GenBank/DDBJ databases">
        <title>Draft genome sequence of Clostridium methylpentosum (DSM 5476).</title>
        <authorList>
            <person name="Sudarsanam P."/>
            <person name="Ley R."/>
            <person name="Guruge J."/>
            <person name="Turnbaugh P.J."/>
            <person name="Mahowald M."/>
            <person name="Liep D."/>
            <person name="Gordon J."/>
        </authorList>
    </citation>
    <scope>NUCLEOTIDE SEQUENCE [LARGE SCALE GENOMIC DNA]</scope>
    <source>
        <strain evidence="1 2">DSM 5476</strain>
    </source>
</reference>